<accession>A0AAW4WGU1</accession>
<dbReference type="InterPro" id="IPR056692">
    <property type="entry name" value="DUF7790"/>
</dbReference>
<comment type="caution">
    <text evidence="2">The sequence shown here is derived from an EMBL/GenBank/DDBJ whole genome shotgun (WGS) entry which is preliminary data.</text>
</comment>
<evidence type="ECO:0000313" key="3">
    <source>
        <dbReference type="Proteomes" id="UP001198893"/>
    </source>
</evidence>
<dbReference type="AlphaFoldDB" id="A0AAW4WGU1"/>
<feature type="domain" description="DUF7790" evidence="1">
    <location>
        <begin position="41"/>
        <end position="118"/>
    </location>
</feature>
<evidence type="ECO:0000313" key="2">
    <source>
        <dbReference type="EMBL" id="MCC2242569.1"/>
    </source>
</evidence>
<evidence type="ECO:0000259" key="1">
    <source>
        <dbReference type="Pfam" id="PF25046"/>
    </source>
</evidence>
<protein>
    <recommendedName>
        <fullName evidence="1">DUF7790 domain-containing protein</fullName>
    </recommendedName>
</protein>
<dbReference type="RefSeq" id="WP_227710313.1">
    <property type="nucleotide sequence ID" value="NZ_JAJEQW010000010.1"/>
</dbReference>
<name>A0AAW4WGU1_9FIRM</name>
<organism evidence="2 3">
    <name type="scientific">Roseburia amylophila</name>
    <dbReference type="NCBI Taxonomy" id="2981794"/>
    <lineage>
        <taxon>Bacteria</taxon>
        <taxon>Bacillati</taxon>
        <taxon>Bacillota</taxon>
        <taxon>Clostridia</taxon>
        <taxon>Lachnospirales</taxon>
        <taxon>Lachnospiraceae</taxon>
        <taxon>Roseburia</taxon>
    </lineage>
</organism>
<sequence length="157" mass="18866">MSDCISKDEILSPDDYGFLYGQLECNKIPADIYDKIMEGDEFTEEEERRIKDIIEKEKAKIQEERKKGIKECWCDSCEYCEGYLHKTRKSFICNHPDYEYIRKYFKEHNIRKMEGFIGFGEKFSDIPKNKTTPRWCPENCAERLLRKKQHIALKKEE</sequence>
<dbReference type="EMBL" id="JAJEQW010000010">
    <property type="protein sequence ID" value="MCC2242569.1"/>
    <property type="molecule type" value="Genomic_DNA"/>
</dbReference>
<reference evidence="2" key="1">
    <citation type="submission" date="2021-10" db="EMBL/GenBank/DDBJ databases">
        <title>Anaerobic single-cell dispensing facilitates the cultivation of human gut bacteria.</title>
        <authorList>
            <person name="Afrizal A."/>
        </authorList>
    </citation>
    <scope>NUCLEOTIDE SEQUENCE</scope>
    <source>
        <strain evidence="2">CLA-AA-H204</strain>
    </source>
</reference>
<proteinExistence type="predicted"/>
<dbReference type="Pfam" id="PF25046">
    <property type="entry name" value="DUF7790"/>
    <property type="match status" value="1"/>
</dbReference>
<gene>
    <name evidence="2" type="ORF">LKD47_09700</name>
</gene>
<dbReference type="Proteomes" id="UP001198893">
    <property type="component" value="Unassembled WGS sequence"/>
</dbReference>